<dbReference type="PANTHER" id="PTHR44845:SF6">
    <property type="entry name" value="BETA-ALANINE-ACTIVATING ENZYME"/>
    <property type="match status" value="1"/>
</dbReference>
<dbReference type="PANTHER" id="PTHR44845">
    <property type="entry name" value="CARRIER DOMAIN-CONTAINING PROTEIN"/>
    <property type="match status" value="1"/>
</dbReference>
<keyword evidence="5" id="KW-1185">Reference proteome</keyword>
<dbReference type="PROSITE" id="PS00455">
    <property type="entry name" value="AMP_BINDING"/>
    <property type="match status" value="1"/>
</dbReference>
<sequence>MNSKQICDVNVDLQAVRKIRDNIDVTHLNDISMTVLRFEETVVYSKEVEWKSRKRSRDWNSHLWVSARKSLGSPALDNSVGFIAGNCRVHRTKECQHRRELERCCECIKAGELTGGYSSISVSRLIPMRGERPEKNDEHEDMGTLQQQSILKGRQVNGNEEVELLHKLFSETARRHVDNIAIIFEDANGEVREMTYKELDKLTNRLARALGKYSEKVRIDGQPLVAVCMRPTERLPIILLSILKAGMAYLPLDPEFPLTRLKHILQEAEPMVVILEKEADISLYAGTITKTYEQLLDEARMESDDILEYEENSKQLAIVLYTSGSTGIPKGVLIRHSTILNRLNWQWRELPYWTEENRCIFKTALTFVDSVPEIWGPLLQGRTLVIVPREVTKNPEKFVQSLEKHKIQRLVLVPSLLQSMLMYLKLQNKQNSLPSLKLWICSGETLSISLADQFFVTFHDDNRMLANFYGSTEIMGDVTYHIMRDRNDLRISEKVPIGNPLDNCMVYLVNQDMRLVPQGEIGELLVAGRNLAAGYLRDRESHRFMDNPYAIDPEYSRVFRTGDYAKIVKGTMVYEGRVDSQVKVRGHRVDLSEVEKIVSRMPEIDKAVVLCYKPGDLSQALLAFITVKEETKIGSREIEVALQKRMPLYMQPQVIIVNHIPLLTNGKTDRQMLFKQYESSKLVNGRTCLENLMMIIPLDLFSTCLENDEIANCDYTGVSEEDLAKAKVLFPTIATVIGASNRGTVNLDGNFYELGGNSLNSIYTVTKLRDQGYSIGITEFITAKTLADVLKLLKTNIKDDTLKENIDEERRHFEMLNNSHKEDAIKIITESFYSKADLEQWLIDDISREDYRKLMEKLWVPLVEKDLSFVVKSSQDDRVIGVSLNFDLWDEPEVELESKLTIVFDFLEYLEKPIREKKLPKGKGQIIHNFMMATHSDLAPAENVIIMGEMEEYCLRVARKREYAGIFTTNTSPLTQQLAIDVYAYETMLTYRVNEYIAPDDSKPFGRAPDSQVAICSLKMID</sequence>
<protein>
    <submittedName>
        <fullName evidence="4">Plipastatin synthase subunit B isoform X2</fullName>
    </submittedName>
</protein>
<gene>
    <name evidence="4" type="ORF">V1477_004042</name>
</gene>
<dbReference type="InterPro" id="IPR036736">
    <property type="entry name" value="ACP-like_sf"/>
</dbReference>
<dbReference type="InterPro" id="IPR020845">
    <property type="entry name" value="AMP-binding_CS"/>
</dbReference>
<dbReference type="Pfam" id="PF00501">
    <property type="entry name" value="AMP-binding"/>
    <property type="match status" value="1"/>
</dbReference>
<evidence type="ECO:0000259" key="3">
    <source>
        <dbReference type="PROSITE" id="PS50075"/>
    </source>
</evidence>
<dbReference type="EMBL" id="JAYRBN010000035">
    <property type="protein sequence ID" value="KAL2747350.1"/>
    <property type="molecule type" value="Genomic_DNA"/>
</dbReference>
<dbReference type="PROSITE" id="PS50075">
    <property type="entry name" value="CARRIER"/>
    <property type="match status" value="1"/>
</dbReference>
<proteinExistence type="predicted"/>
<dbReference type="Pfam" id="PF00550">
    <property type="entry name" value="PP-binding"/>
    <property type="match status" value="1"/>
</dbReference>
<dbReference type="NCBIfam" id="TIGR01733">
    <property type="entry name" value="AA-adenyl-dom"/>
    <property type="match status" value="1"/>
</dbReference>
<dbReference type="Gene3D" id="3.30.300.30">
    <property type="match status" value="1"/>
</dbReference>
<dbReference type="SUPFAM" id="SSF56801">
    <property type="entry name" value="Acetyl-CoA synthetase-like"/>
    <property type="match status" value="1"/>
</dbReference>
<dbReference type="CDD" id="cd05930">
    <property type="entry name" value="A_NRPS"/>
    <property type="match status" value="1"/>
</dbReference>
<dbReference type="Gene3D" id="3.40.630.30">
    <property type="match status" value="1"/>
</dbReference>
<dbReference type="Gene3D" id="3.40.50.12780">
    <property type="entry name" value="N-terminal domain of ligase-like"/>
    <property type="match status" value="1"/>
</dbReference>
<dbReference type="InterPro" id="IPR009081">
    <property type="entry name" value="PP-bd_ACP"/>
</dbReference>
<reference evidence="4 5" key="1">
    <citation type="journal article" date="2024" name="Ann. Entomol. Soc. Am.">
        <title>Genomic analyses of the southern and eastern yellowjacket wasps (Hymenoptera: Vespidae) reveal evolutionary signatures of social life.</title>
        <authorList>
            <person name="Catto M.A."/>
            <person name="Caine P.B."/>
            <person name="Orr S.E."/>
            <person name="Hunt B.G."/>
            <person name="Goodisman M.A.D."/>
        </authorList>
    </citation>
    <scope>NUCLEOTIDE SEQUENCE [LARGE SCALE GENOMIC DNA]</scope>
    <source>
        <strain evidence="4">232</strain>
        <tissue evidence="4">Head and thorax</tissue>
    </source>
</reference>
<name>A0ABD2CQG4_VESMC</name>
<evidence type="ECO:0000256" key="1">
    <source>
        <dbReference type="ARBA" id="ARBA00022450"/>
    </source>
</evidence>
<evidence type="ECO:0000313" key="5">
    <source>
        <dbReference type="Proteomes" id="UP001607303"/>
    </source>
</evidence>
<evidence type="ECO:0000313" key="4">
    <source>
        <dbReference type="EMBL" id="KAL2747350.1"/>
    </source>
</evidence>
<organism evidence="4 5">
    <name type="scientific">Vespula maculifrons</name>
    <name type="common">Eastern yellow jacket</name>
    <name type="synonym">Wasp</name>
    <dbReference type="NCBI Taxonomy" id="7453"/>
    <lineage>
        <taxon>Eukaryota</taxon>
        <taxon>Metazoa</taxon>
        <taxon>Ecdysozoa</taxon>
        <taxon>Arthropoda</taxon>
        <taxon>Hexapoda</taxon>
        <taxon>Insecta</taxon>
        <taxon>Pterygota</taxon>
        <taxon>Neoptera</taxon>
        <taxon>Endopterygota</taxon>
        <taxon>Hymenoptera</taxon>
        <taxon>Apocrita</taxon>
        <taxon>Aculeata</taxon>
        <taxon>Vespoidea</taxon>
        <taxon>Vespidae</taxon>
        <taxon>Vespinae</taxon>
        <taxon>Vespula</taxon>
    </lineage>
</organism>
<dbReference type="SUPFAM" id="SSF47336">
    <property type="entry name" value="ACP-like"/>
    <property type="match status" value="1"/>
</dbReference>
<dbReference type="InterPro" id="IPR000873">
    <property type="entry name" value="AMP-dep_synth/lig_dom"/>
</dbReference>
<dbReference type="InterPro" id="IPR045851">
    <property type="entry name" value="AMP-bd_C_sf"/>
</dbReference>
<accession>A0ABD2CQG4</accession>
<keyword evidence="2" id="KW-0597">Phosphoprotein</keyword>
<dbReference type="AlphaFoldDB" id="A0ABD2CQG4"/>
<dbReference type="InterPro" id="IPR010071">
    <property type="entry name" value="AA_adenyl_dom"/>
</dbReference>
<evidence type="ECO:0000256" key="2">
    <source>
        <dbReference type="ARBA" id="ARBA00022553"/>
    </source>
</evidence>
<keyword evidence="1" id="KW-0596">Phosphopantetheine</keyword>
<dbReference type="InterPro" id="IPR042099">
    <property type="entry name" value="ANL_N_sf"/>
</dbReference>
<dbReference type="Proteomes" id="UP001607303">
    <property type="component" value="Unassembled WGS sequence"/>
</dbReference>
<dbReference type="Gene3D" id="1.10.1200.10">
    <property type="entry name" value="ACP-like"/>
    <property type="match status" value="1"/>
</dbReference>
<feature type="domain" description="Carrier" evidence="3">
    <location>
        <begin position="720"/>
        <end position="797"/>
    </location>
</feature>
<comment type="caution">
    <text evidence="4">The sequence shown here is derived from an EMBL/GenBank/DDBJ whole genome shotgun (WGS) entry which is preliminary data.</text>
</comment>